<dbReference type="RefSeq" id="WP_345726442.1">
    <property type="nucleotide sequence ID" value="NZ_BAAAYN010000004.1"/>
</dbReference>
<name>A0ABP6SR93_9ACTN</name>
<dbReference type="EMBL" id="BAAAYN010000004">
    <property type="protein sequence ID" value="GAA3382914.1"/>
    <property type="molecule type" value="Genomic_DNA"/>
</dbReference>
<keyword evidence="2" id="KW-1185">Reference proteome</keyword>
<gene>
    <name evidence="1" type="ORF">GCM10020369_06710</name>
</gene>
<protein>
    <recommendedName>
        <fullName evidence="3">XRE family transcriptional regulator</fullName>
    </recommendedName>
</protein>
<proteinExistence type="predicted"/>
<organism evidence="1 2">
    <name type="scientific">Cryptosporangium minutisporangium</name>
    <dbReference type="NCBI Taxonomy" id="113569"/>
    <lineage>
        <taxon>Bacteria</taxon>
        <taxon>Bacillati</taxon>
        <taxon>Actinomycetota</taxon>
        <taxon>Actinomycetes</taxon>
        <taxon>Cryptosporangiales</taxon>
        <taxon>Cryptosporangiaceae</taxon>
        <taxon>Cryptosporangium</taxon>
    </lineage>
</organism>
<accession>A0ABP6SR93</accession>
<reference evidence="2" key="1">
    <citation type="journal article" date="2019" name="Int. J. Syst. Evol. Microbiol.">
        <title>The Global Catalogue of Microorganisms (GCM) 10K type strain sequencing project: providing services to taxonomists for standard genome sequencing and annotation.</title>
        <authorList>
            <consortium name="The Broad Institute Genomics Platform"/>
            <consortium name="The Broad Institute Genome Sequencing Center for Infectious Disease"/>
            <person name="Wu L."/>
            <person name="Ma J."/>
        </authorList>
    </citation>
    <scope>NUCLEOTIDE SEQUENCE [LARGE SCALE GENOMIC DNA]</scope>
    <source>
        <strain evidence="2">JCM 9458</strain>
    </source>
</reference>
<evidence type="ECO:0000313" key="1">
    <source>
        <dbReference type="EMBL" id="GAA3382914.1"/>
    </source>
</evidence>
<dbReference type="Proteomes" id="UP001501676">
    <property type="component" value="Unassembled WGS sequence"/>
</dbReference>
<comment type="caution">
    <text evidence="1">The sequence shown here is derived from an EMBL/GenBank/DDBJ whole genome shotgun (WGS) entry which is preliminary data.</text>
</comment>
<sequence length="211" mass="22804">MPKPARTLARRLRQLRFDGTDAALTPAEMASLLRSTAATVTAYEDQLHPVVPSAEHLVEYSRLFRAAESASQAFLLEELLRLRAAAIGLPPVVRTDPWFFGDSAPIVVLSLGGSLGSVETGPLLAALSRVHAANPGRRVSLHVVAAPDALDPRHLSRHLVLVPAAARLATATTDWLRNFGLDVPWPEREGSVPSRVDSPFHPRRSVLLCPA</sequence>
<evidence type="ECO:0008006" key="3">
    <source>
        <dbReference type="Google" id="ProtNLM"/>
    </source>
</evidence>
<evidence type="ECO:0000313" key="2">
    <source>
        <dbReference type="Proteomes" id="UP001501676"/>
    </source>
</evidence>